<reference evidence="1 2" key="1">
    <citation type="journal article" date="2012" name="Science">
        <title>The Paleozoic origin of enzymatic lignin decomposition reconstructed from 31 fungal genomes.</title>
        <authorList>
            <person name="Floudas D."/>
            <person name="Binder M."/>
            <person name="Riley R."/>
            <person name="Barry K."/>
            <person name="Blanchette R.A."/>
            <person name="Henrissat B."/>
            <person name="Martinez A.T."/>
            <person name="Otillar R."/>
            <person name="Spatafora J.W."/>
            <person name="Yadav J.S."/>
            <person name="Aerts A."/>
            <person name="Benoit I."/>
            <person name="Boyd A."/>
            <person name="Carlson A."/>
            <person name="Copeland A."/>
            <person name="Coutinho P.M."/>
            <person name="de Vries R.P."/>
            <person name="Ferreira P."/>
            <person name="Findley K."/>
            <person name="Foster B."/>
            <person name="Gaskell J."/>
            <person name="Glotzer D."/>
            <person name="Gorecki P."/>
            <person name="Heitman J."/>
            <person name="Hesse C."/>
            <person name="Hori C."/>
            <person name="Igarashi K."/>
            <person name="Jurgens J.A."/>
            <person name="Kallen N."/>
            <person name="Kersten P."/>
            <person name="Kohler A."/>
            <person name="Kuees U."/>
            <person name="Kumar T.K.A."/>
            <person name="Kuo A."/>
            <person name="LaButti K."/>
            <person name="Larrondo L.F."/>
            <person name="Lindquist E."/>
            <person name="Ling A."/>
            <person name="Lombard V."/>
            <person name="Lucas S."/>
            <person name="Lundell T."/>
            <person name="Martin R."/>
            <person name="McLaughlin D.J."/>
            <person name="Morgenstern I."/>
            <person name="Morin E."/>
            <person name="Murat C."/>
            <person name="Nagy L.G."/>
            <person name="Nolan M."/>
            <person name="Ohm R.A."/>
            <person name="Patyshakuliyeva A."/>
            <person name="Rokas A."/>
            <person name="Ruiz-Duenas F.J."/>
            <person name="Sabat G."/>
            <person name="Salamov A."/>
            <person name="Samejima M."/>
            <person name="Schmutz J."/>
            <person name="Slot J.C."/>
            <person name="St John F."/>
            <person name="Stenlid J."/>
            <person name="Sun H."/>
            <person name="Sun S."/>
            <person name="Syed K."/>
            <person name="Tsang A."/>
            <person name="Wiebenga A."/>
            <person name="Young D."/>
            <person name="Pisabarro A."/>
            <person name="Eastwood D.C."/>
            <person name="Martin F."/>
            <person name="Cullen D."/>
            <person name="Grigoriev I.V."/>
            <person name="Hibbett D.S."/>
        </authorList>
    </citation>
    <scope>NUCLEOTIDE SEQUENCE [LARGE SCALE GENOMIC DNA]</scope>
    <source>
        <strain evidence="1 2">DJM-731 SS1</strain>
    </source>
</reference>
<dbReference type="Gene3D" id="2.60.120.260">
    <property type="entry name" value="Galactose-binding domain-like"/>
    <property type="match status" value="1"/>
</dbReference>
<dbReference type="RefSeq" id="XP_040632123.1">
    <property type="nucleotide sequence ID" value="XM_040767807.1"/>
</dbReference>
<name>M5G924_DACPD</name>
<dbReference type="GeneID" id="63682869"/>
<evidence type="ECO:0000313" key="2">
    <source>
        <dbReference type="Proteomes" id="UP000030653"/>
    </source>
</evidence>
<protein>
    <submittedName>
        <fullName evidence="1">Uncharacterized protein</fullName>
    </submittedName>
</protein>
<accession>M5G924</accession>
<keyword evidence="2" id="KW-1185">Reference proteome</keyword>
<dbReference type="OrthoDB" id="2576334at2759"/>
<proteinExistence type="predicted"/>
<gene>
    <name evidence="1" type="ORF">DACRYDRAFT_103725</name>
</gene>
<dbReference type="HOGENOM" id="CLU_1115724_0_0_1"/>
<dbReference type="EMBL" id="JH795856">
    <property type="protein sequence ID" value="EJU05229.1"/>
    <property type="molecule type" value="Genomic_DNA"/>
</dbReference>
<evidence type="ECO:0000313" key="1">
    <source>
        <dbReference type="EMBL" id="EJU05229.1"/>
    </source>
</evidence>
<organism evidence="1 2">
    <name type="scientific">Dacryopinax primogenitus (strain DJM 731)</name>
    <name type="common">Brown rot fungus</name>
    <dbReference type="NCBI Taxonomy" id="1858805"/>
    <lineage>
        <taxon>Eukaryota</taxon>
        <taxon>Fungi</taxon>
        <taxon>Dikarya</taxon>
        <taxon>Basidiomycota</taxon>
        <taxon>Agaricomycotina</taxon>
        <taxon>Dacrymycetes</taxon>
        <taxon>Dacrymycetales</taxon>
        <taxon>Dacrymycetaceae</taxon>
        <taxon>Dacryopinax</taxon>
    </lineage>
</organism>
<dbReference type="Proteomes" id="UP000030653">
    <property type="component" value="Unassembled WGS sequence"/>
</dbReference>
<dbReference type="AlphaFoldDB" id="M5G924"/>
<sequence length="255" mass="28214">MGIYDALVLADSPLFTYYPPPGLDPSSSWVTVYPNATLPVFYYSTETPVASVQFDFYGNEVGLIAPGEPGCGYTISINGVFQNHTFHQSFDLPVGQYHVELDVACQPGQSMAFEGVILSETQGPNDLIDDTVTLTKNDIRTTGLWEEKVVYSPYYLANFTQFQTYLPGSTLSYTFKGVQTQIIGTVGPQSGSLQVTIDGQPSKILSTYRPGYDDTVVLYLKQFLDNYEEHTVEVTNLGQNLTILQMNYDVLAPET</sequence>